<feature type="region of interest" description="Disordered" evidence="1">
    <location>
        <begin position="1906"/>
        <end position="1938"/>
    </location>
</feature>
<feature type="compositionally biased region" description="Polar residues" evidence="1">
    <location>
        <begin position="1910"/>
        <end position="1919"/>
    </location>
</feature>
<gene>
    <name evidence="3" type="primary">sprA</name>
    <name evidence="3" type="ORF">NBRC110019_00470</name>
</gene>
<dbReference type="RefSeq" id="WP_281751120.1">
    <property type="nucleotide sequence ID" value="NZ_BRVP01000001.1"/>
</dbReference>
<dbReference type="EMBL" id="BRVP01000001">
    <property type="protein sequence ID" value="GLB51008.1"/>
    <property type="molecule type" value="Genomic_DNA"/>
</dbReference>
<dbReference type="InterPro" id="IPR026377">
    <property type="entry name" value="Cell_surface_SprA"/>
</dbReference>
<dbReference type="NCBIfam" id="TIGR04189">
    <property type="entry name" value="surface_SprA"/>
    <property type="match status" value="1"/>
</dbReference>
<evidence type="ECO:0000313" key="3">
    <source>
        <dbReference type="EMBL" id="GLB51008.1"/>
    </source>
</evidence>
<organism evidence="3 4">
    <name type="scientific">Neptunitalea chrysea</name>
    <dbReference type="NCBI Taxonomy" id="1647581"/>
    <lineage>
        <taxon>Bacteria</taxon>
        <taxon>Pseudomonadati</taxon>
        <taxon>Bacteroidota</taxon>
        <taxon>Flavobacteriia</taxon>
        <taxon>Flavobacteriales</taxon>
        <taxon>Flavobacteriaceae</taxon>
        <taxon>Neptunitalea</taxon>
    </lineage>
</organism>
<accession>A0A9W6EV15</accession>
<dbReference type="Proteomes" id="UP001143545">
    <property type="component" value="Unassembled WGS sequence"/>
</dbReference>
<evidence type="ECO:0000313" key="4">
    <source>
        <dbReference type="Proteomes" id="UP001143545"/>
    </source>
</evidence>
<sequence length="2402" mass="269627">MTNNHTANHLKHLVSNSYFRIFVLVILLSVSVNLQAQDNGDGNQSAGHATGEIELPNPGSIVGKYTYNPELDLYIYNETVGEFDISYPVVLTPDQYNELVLQESMRDYFKQKISAVSGNTKEGEEAQKNLLPPWYIQSSFFASIFGGNSISVQPSGSVGINMGISYQKTDNPSISPRNRSSLSFDFDQQIQVGLQGKVGKSLTVNANYNTETTLDFQNLIKLEYTPNEDAIIRSIEVGNISMPLSNQLITGAQSLFGLKTTLQFGGTTITGVFSEQKSETKTVTAQGGGTVNDFEIMALDYEANKHYFLSQYFRDVYDYNAELYPFIRGNIEITNIEVWVTNRGQSTDNVRNIVAIQDLGEYQSDDQNTRFERQGYAYSGFFNNNSGYPNALPRNNANDYDPTKIGGTSVLTNAVRETATAQNGFGALQGYVTQGLDYSILESAQKLVKGTDYTFNADLGYISLNQTLSNDEVLGVAFQYTYQGQVYQVGEFATDGIEATTSTANADGTTTVYNNALVVKLLKSNVTRVKDPIWDLMMKNVYYTGAYQIAQDDFRMSILYTDPSPVNYIMAADDTSWPDGLEQKSLLNVFGVDRLNVYGDVQTGGDGYFDFYNGVTIDQTKGKIIFTKAEPFGEYLYELLGGGDYYDNDDNYEATVNPNQDKYVFRSMYKKTKANATEDAERNKFKLKGRYSSESSSGDIQLGAYNIPMGSVTVTADGRTLTEGIDYTVNYKAGTVQILDPTLEASNATINATVENNSLFGQQTRRYSGFNIEHKFNDDFIIGGTLINMSERPLTQKTNYGQESVNNTIYGLNATYSTEVPLLTRLVNKLPNIDTDVPSRVSVRGEFAYLKAGTNKNADFEGETTAYIDDFEGAQTAIDISGATSWTLSSPPISLGGELSNDDIGAGYKRAKINWYTIDPIFYTNQRPSGVSNDDVSLNSTRRVYIEEIFPEQDVSQGQSTVQSTFDLSYYPQTKGPYNDNSFFSTVSADDKFGGIIRSISTTNFQQSNVEYIQFWVLDPYYQDGVLAGEEGELVFNLGQISEDVLKDGRKQYENGLNDGLETTTTWGKVPQTSALVYAFDDDESSRTAQDIGLDGLSDSEEVSYYTNNASLYPDDPAQDNYEYYLTASGGISERYYNYNGTQGNSPISTGDNQGSTTLPDVEDVNRDFTMNTVNSYFEYSVPIKPNVTVDDAYVTDIREVEVDVPNSDSYTVRWIQYKVPIDTPTNTIGGIEDFTSISHIRMYLTGFNNEVILRFGTLDLIRGDWRSYSNTLQTDEDIPGDDGTTVEVSTVNIQENETRDPIPYVLPPGVQREQLNNNNTVVRQNEQSLSFLVCDLEPLDSRGVYKNVNVDFRQYKNLKMFLHAEEANNNPLENNDLVAFIRIGTDFTDNFYQIDVPLQVTEAGSSTAELIWPDENNLEVVLETLTDMKAKGISDGSLSDLLFYDEDLNSVAEGAPYDTGEFRYGIKGNPSLGNIRVLMVGLKNPSDTNTVCGEVWFNELRLSEMETSGGWAAVGQLDANVADFATVSATGQIATIGFGGIEDTPTERSMEDTKSFSLVTNVQLGQLLPKNWGIQVPFNYSHSEEIITPEYDAYYQDLKLQDRIDEAETQEEKDAILEQSQEFTKKESINFIGVRKNRGAEQKPHFYDIENLTFNQSYTEVNHRDYEIQFYRNQMVRSEAIYSYSFQPLNVEPFKNADSLFTGSYWQWLKDLNINLLPQSVSVTSSINRTFNQQRFRDVLATEGSLEPTLIQQRNFLFDWQFNVSHQLTQSLNLNFSASNNNIVKNYYMRDEFGDYMYDSEGNKVVDASQDVWSSYWDTGEANHHASALKLNYTVPFAKIPALKFMTGSYEYTGDFDWQRGSDILEQESGESINVVQNANTHKINAGFNMDRLYRYLGIDNRKKRRNANRGTMRNSISRPGAPPMQNPDQNQEEDKSSLLKDGLIDFVTMVKRMNFSYSESNGTVLPGYTNSIGFIGTTRPTLGFIFGSQADVRYEAAKNGWLTTYSEYSEQFQQVNSTVLNFTAELEPVNNLKINLSADRTYSDNYAETFTVEDLNSDGTLDYNMQIENRYGNFSISNNMIATAFEKGGQVTSKAFDQFKENRLLVAQRLANDFYGVNNYDVDEDGYPVGFGKSSQKVLLPAFLAAYSGGDAKKISLRTFRDIPIPGWTVKYTGFMQFEWFKNRFKRFSISHGYRSSYTLNQFSTDLDYERPIRGLSYDDQSEEAINSGGDYKSKLTYSTINLVDQFNPLVRVDFEMKNSFSMAAEVRKNRSLSLSLDNSLLTDLSGNDYVIGLGYRVKDLRLTSKIGGKKETFTGDLNLKADVTISDNITVIRYLNLDTNEVTAGQTIWSLKFTAGYALTENIQAQFYYDHSFSKFAISTAYPQTSIRSGFSITYNFGN</sequence>
<protein>
    <submittedName>
        <fullName evidence="3">Cell surface protein SprA</fullName>
    </submittedName>
</protein>
<reference evidence="3" key="1">
    <citation type="submission" date="2022-07" db="EMBL/GenBank/DDBJ databases">
        <title>Taxonomy of Novel Oxalotrophic and Methylotrophic Bacteria.</title>
        <authorList>
            <person name="Sahin N."/>
            <person name="Tani A."/>
        </authorList>
    </citation>
    <scope>NUCLEOTIDE SEQUENCE</scope>
    <source>
        <strain evidence="3">AM327</strain>
    </source>
</reference>
<proteinExistence type="predicted"/>
<keyword evidence="4" id="KW-1185">Reference proteome</keyword>
<feature type="domain" description="Gliding motility protein SprA N-terminal" evidence="2">
    <location>
        <begin position="1115"/>
        <end position="1604"/>
    </location>
</feature>
<name>A0A9W6EV15_9FLAO</name>
<dbReference type="InterPro" id="IPR025684">
    <property type="entry name" value="SprA_N_dom"/>
</dbReference>
<evidence type="ECO:0000256" key="1">
    <source>
        <dbReference type="SAM" id="MobiDB-lite"/>
    </source>
</evidence>
<comment type="caution">
    <text evidence="3">The sequence shown here is derived from an EMBL/GenBank/DDBJ whole genome shotgun (WGS) entry which is preliminary data.</text>
</comment>
<evidence type="ECO:0000259" key="2">
    <source>
        <dbReference type="Pfam" id="PF14349"/>
    </source>
</evidence>
<dbReference type="Pfam" id="PF14349">
    <property type="entry name" value="SprA_N"/>
    <property type="match status" value="2"/>
</dbReference>
<feature type="domain" description="Gliding motility protein SprA N-terminal" evidence="2">
    <location>
        <begin position="62"/>
        <end position="461"/>
    </location>
</feature>